<evidence type="ECO:0000256" key="2">
    <source>
        <dbReference type="ARBA" id="ARBA00022475"/>
    </source>
</evidence>
<dbReference type="RefSeq" id="WP_006301798.1">
    <property type="nucleotide sequence ID" value="NZ_CM001022.1"/>
</dbReference>
<name>E3CYH5_9BACT</name>
<evidence type="ECO:0000313" key="8">
    <source>
        <dbReference type="Proteomes" id="UP000005096"/>
    </source>
</evidence>
<dbReference type="PANTHER" id="PTHR47371">
    <property type="entry name" value="LIPOTEICHOIC ACID SYNTHASE"/>
    <property type="match status" value="1"/>
</dbReference>
<dbReference type="AlphaFoldDB" id="E3CYH5"/>
<comment type="subcellular location">
    <subcellularLocation>
        <location evidence="1">Cell membrane</location>
        <topology evidence="1">Multi-pass membrane protein</topology>
    </subcellularLocation>
</comment>
<proteinExistence type="predicted"/>
<keyword evidence="8" id="KW-1185">Reference proteome</keyword>
<evidence type="ECO:0000313" key="7">
    <source>
        <dbReference type="EMBL" id="EFQ24557.1"/>
    </source>
</evidence>
<reference evidence="7 8" key="1">
    <citation type="journal article" date="2010" name="Stand. Genomic Sci.">
        <title>Non-contiguous finished genome sequence of Aminomonas paucivorans type strain (GLU-3).</title>
        <authorList>
            <person name="Pitluck S."/>
            <person name="Yasawong M."/>
            <person name="Held B."/>
            <person name="Lapidus A."/>
            <person name="Nolan M."/>
            <person name="Copeland A."/>
            <person name="Lucas S."/>
            <person name="Del Rio T.G."/>
            <person name="Tice H."/>
            <person name="Cheng J.F."/>
            <person name="Chertkov O."/>
            <person name="Goodwin L."/>
            <person name="Tapia R."/>
            <person name="Han C."/>
            <person name="Liolios K."/>
            <person name="Ivanova N."/>
            <person name="Mavromatis K."/>
            <person name="Ovchinnikova G."/>
            <person name="Pati A."/>
            <person name="Chen A."/>
            <person name="Palaniappan K."/>
            <person name="Land M."/>
            <person name="Hauser L."/>
            <person name="Chang Y.J."/>
            <person name="Jeffries C.D."/>
            <person name="Pukall R."/>
            <person name="Spring S."/>
            <person name="Rohde M."/>
            <person name="Sikorski J."/>
            <person name="Goker M."/>
            <person name="Woyke T."/>
            <person name="Bristow J."/>
            <person name="Eisen J.A."/>
            <person name="Markowitz V."/>
            <person name="Hugenholtz P."/>
            <person name="Kyrpides N.C."/>
            <person name="Klenk H.P."/>
        </authorList>
    </citation>
    <scope>NUCLEOTIDE SEQUENCE [LARGE SCALE GENOMIC DNA]</scope>
    <source>
        <strain evidence="7 8">DSM 12260</strain>
    </source>
</reference>
<dbReference type="OrthoDB" id="5901192at2"/>
<evidence type="ECO:0000256" key="4">
    <source>
        <dbReference type="ARBA" id="ARBA00022989"/>
    </source>
</evidence>
<dbReference type="Gene3D" id="3.40.720.10">
    <property type="entry name" value="Alkaline Phosphatase, subunit A"/>
    <property type="match status" value="1"/>
</dbReference>
<accession>E3CYH5</accession>
<dbReference type="EMBL" id="CM001022">
    <property type="protein sequence ID" value="EFQ24557.1"/>
    <property type="molecule type" value="Genomic_DNA"/>
</dbReference>
<evidence type="ECO:0000256" key="3">
    <source>
        <dbReference type="ARBA" id="ARBA00022692"/>
    </source>
</evidence>
<keyword evidence="2" id="KW-1003">Cell membrane</keyword>
<gene>
    <name evidence="7" type="ORF">Apau_2146</name>
</gene>
<keyword evidence="3" id="KW-0812">Transmembrane</keyword>
<evidence type="ECO:0000256" key="5">
    <source>
        <dbReference type="ARBA" id="ARBA00023136"/>
    </source>
</evidence>
<dbReference type="Gene3D" id="3.30.1120.170">
    <property type="match status" value="1"/>
</dbReference>
<sequence>MRKDDHLGSRRLPFGVAWVSLALILISPAWAAPLDEAELRGFFEARWRAAAEAPSPLRGAYGGCNVVSIQIESLQTFPLHRRLEGREITPELNRLAERGLEWTCCFGQTAGGNTSDAELLALCSLLPLQEGAAFRRCAGCDLPSLPRALKAAGYRTAVFHGNEPEVWNRHRIYPRLGMDLYVHAREFGMDERIGLGLSDRSFFEQTLPRLKELRRPFFAHLMTLSSHHPFQVGDATDFHPGPFAGNPFGDYLRSVHYADRCIGDFVRHLEASELGGNTLVVLYGDHRGITLEQRGDLARFYALTGGGGPTGEREDAFWWRQTLTVPLILLAPGREGVPTLQGRMDAPVGQVDIAPTLASLLGVPLPWALGQDLLNHPDGLVVFRRPELIDRDYWSAFEGQRVRDRHTGGAVLSVAVRSAWREAMRRQAASDALLERGIPSTGP</sequence>
<dbReference type="Proteomes" id="UP000005096">
    <property type="component" value="Chromosome"/>
</dbReference>
<dbReference type="eggNOG" id="COG1368">
    <property type="taxonomic scope" value="Bacteria"/>
</dbReference>
<dbReference type="CDD" id="cd16015">
    <property type="entry name" value="LTA_synthase"/>
    <property type="match status" value="1"/>
</dbReference>
<dbReference type="PANTHER" id="PTHR47371:SF3">
    <property type="entry name" value="PHOSPHOGLYCEROL TRANSFERASE I"/>
    <property type="match status" value="1"/>
</dbReference>
<keyword evidence="4" id="KW-1133">Transmembrane helix</keyword>
<protein>
    <submittedName>
        <fullName evidence="7">Sulfatase</fullName>
    </submittedName>
</protein>
<dbReference type="Pfam" id="PF00884">
    <property type="entry name" value="Sulfatase"/>
    <property type="match status" value="1"/>
</dbReference>
<keyword evidence="5" id="KW-0472">Membrane</keyword>
<dbReference type="GO" id="GO:0005886">
    <property type="term" value="C:plasma membrane"/>
    <property type="evidence" value="ECO:0007669"/>
    <property type="project" value="UniProtKB-SubCell"/>
</dbReference>
<dbReference type="InterPro" id="IPR017850">
    <property type="entry name" value="Alkaline_phosphatase_core_sf"/>
</dbReference>
<dbReference type="STRING" id="584708.Apau_2146"/>
<dbReference type="InterPro" id="IPR000917">
    <property type="entry name" value="Sulfatase_N"/>
</dbReference>
<evidence type="ECO:0000256" key="1">
    <source>
        <dbReference type="ARBA" id="ARBA00004651"/>
    </source>
</evidence>
<dbReference type="HOGENOM" id="CLU_670713_0_0_0"/>
<feature type="domain" description="Sulfatase N-terminal" evidence="6">
    <location>
        <begin position="65"/>
        <end position="363"/>
    </location>
</feature>
<dbReference type="InterPro" id="IPR050448">
    <property type="entry name" value="OpgB/LTA_synthase_biosynth"/>
</dbReference>
<dbReference type="SUPFAM" id="SSF53649">
    <property type="entry name" value="Alkaline phosphatase-like"/>
    <property type="match status" value="1"/>
</dbReference>
<dbReference type="PaxDb" id="584708-Apau_2146"/>
<evidence type="ECO:0000259" key="6">
    <source>
        <dbReference type="Pfam" id="PF00884"/>
    </source>
</evidence>
<organism evidence="7 8">
    <name type="scientific">Aminomonas paucivorans DSM 12260</name>
    <dbReference type="NCBI Taxonomy" id="584708"/>
    <lineage>
        <taxon>Bacteria</taxon>
        <taxon>Thermotogati</taxon>
        <taxon>Synergistota</taxon>
        <taxon>Synergistia</taxon>
        <taxon>Synergistales</taxon>
        <taxon>Synergistaceae</taxon>
        <taxon>Aminomonas</taxon>
    </lineage>
</organism>